<dbReference type="PANTHER" id="PTHR47894:SF1">
    <property type="entry name" value="HTH-TYPE TRANSCRIPTIONAL REGULATOR VQSM"/>
    <property type="match status" value="1"/>
</dbReference>
<dbReference type="InterPro" id="IPR032687">
    <property type="entry name" value="AraC-type_N"/>
</dbReference>
<reference evidence="5 6" key="1">
    <citation type="submission" date="2016-10" db="EMBL/GenBank/DDBJ databases">
        <authorList>
            <person name="de Groot N.N."/>
        </authorList>
    </citation>
    <scope>NUCLEOTIDE SEQUENCE [LARGE SCALE GENOMIC DNA]</scope>
    <source>
        <strain evidence="5 6">LMG 23650</strain>
    </source>
</reference>
<evidence type="ECO:0000256" key="2">
    <source>
        <dbReference type="ARBA" id="ARBA00023125"/>
    </source>
</evidence>
<accession>A0A1I3VYH7</accession>
<gene>
    <name evidence="5" type="ORF">SAMN05192543_11536</name>
</gene>
<evidence type="ECO:0000259" key="4">
    <source>
        <dbReference type="PROSITE" id="PS01124"/>
    </source>
</evidence>
<dbReference type="RefSeq" id="WP_091020298.1">
    <property type="nucleotide sequence ID" value="NZ_CP041744.1"/>
</dbReference>
<dbReference type="AlphaFoldDB" id="A0A1I3VYH7"/>
<keyword evidence="2" id="KW-0238">DNA-binding</keyword>
<dbReference type="Proteomes" id="UP000199548">
    <property type="component" value="Unassembled WGS sequence"/>
</dbReference>
<dbReference type="GO" id="GO:0000976">
    <property type="term" value="F:transcription cis-regulatory region binding"/>
    <property type="evidence" value="ECO:0007669"/>
    <property type="project" value="TreeGrafter"/>
</dbReference>
<dbReference type="InterPro" id="IPR009057">
    <property type="entry name" value="Homeodomain-like_sf"/>
</dbReference>
<evidence type="ECO:0000313" key="5">
    <source>
        <dbReference type="EMBL" id="SFK00003.1"/>
    </source>
</evidence>
<dbReference type="GO" id="GO:0005829">
    <property type="term" value="C:cytosol"/>
    <property type="evidence" value="ECO:0007669"/>
    <property type="project" value="TreeGrafter"/>
</dbReference>
<proteinExistence type="predicted"/>
<keyword evidence="3" id="KW-0804">Transcription</keyword>
<dbReference type="InterPro" id="IPR018060">
    <property type="entry name" value="HTH_AraC"/>
</dbReference>
<dbReference type="PROSITE" id="PS01124">
    <property type="entry name" value="HTH_ARAC_FAMILY_2"/>
    <property type="match status" value="1"/>
</dbReference>
<dbReference type="PRINTS" id="PR00032">
    <property type="entry name" value="HTHARAC"/>
</dbReference>
<dbReference type="Gene3D" id="1.10.10.60">
    <property type="entry name" value="Homeodomain-like"/>
    <property type="match status" value="1"/>
</dbReference>
<dbReference type="PANTHER" id="PTHR47894">
    <property type="entry name" value="HTH-TYPE TRANSCRIPTIONAL REGULATOR GADX"/>
    <property type="match status" value="1"/>
</dbReference>
<dbReference type="SMART" id="SM00342">
    <property type="entry name" value="HTH_ARAC"/>
    <property type="match status" value="1"/>
</dbReference>
<dbReference type="SUPFAM" id="SSF46689">
    <property type="entry name" value="Homeodomain-like"/>
    <property type="match status" value="1"/>
</dbReference>
<dbReference type="STRING" id="420953.SAMN05192543_11536"/>
<evidence type="ECO:0000313" key="6">
    <source>
        <dbReference type="Proteomes" id="UP000199548"/>
    </source>
</evidence>
<dbReference type="InterPro" id="IPR020449">
    <property type="entry name" value="Tscrpt_reg_AraC-type_HTH"/>
</dbReference>
<protein>
    <submittedName>
        <fullName evidence="5">Helix-turn-helix domain-containing protein</fullName>
    </submittedName>
</protein>
<dbReference type="OrthoDB" id="6506763at2"/>
<sequence length="342" mass="37983">MAVIDKKKTGTVAGQYVSLLLDYLRSRGHSPEALFGAARIAGIESADAPVRLTTEEYFGILDQAVAVTSDPDLGFHAGMLVAPRHLGVVGYVVMCSTKLGEALTQYDRYVRLVHGIGRPLVVRHDDRVEMPLDWSGTSAPPPAFAQLIMTTRARMGRLLTGRETVPLDVDFQFATPRDSDAYHRFFGGKINFAATQTRLMFPADYLELPVIMASAEMARVIGARAEAQMIRLADEPEFMRELKTMLTQGLAIGHIGAVDIAQRMGISSRTLHRRLSGYAYVFRDVLDDVRRERAESYLAQSQHSLAEVAFLLGYTEQSAFQHAFKRWTGMTPQRYRVGSAPK</sequence>
<name>A0A1I3VYH7_9BURK</name>
<dbReference type="EMBL" id="FOQU01000015">
    <property type="protein sequence ID" value="SFK00003.1"/>
    <property type="molecule type" value="Genomic_DNA"/>
</dbReference>
<keyword evidence="1" id="KW-0805">Transcription regulation</keyword>
<evidence type="ECO:0000256" key="3">
    <source>
        <dbReference type="ARBA" id="ARBA00023163"/>
    </source>
</evidence>
<evidence type="ECO:0000256" key="1">
    <source>
        <dbReference type="ARBA" id="ARBA00023015"/>
    </source>
</evidence>
<keyword evidence="6" id="KW-1185">Reference proteome</keyword>
<dbReference type="Pfam" id="PF12625">
    <property type="entry name" value="Arabinose_bd"/>
    <property type="match status" value="1"/>
</dbReference>
<dbReference type="GO" id="GO:0003700">
    <property type="term" value="F:DNA-binding transcription factor activity"/>
    <property type="evidence" value="ECO:0007669"/>
    <property type="project" value="InterPro"/>
</dbReference>
<feature type="domain" description="HTH araC/xylS-type" evidence="4">
    <location>
        <begin position="240"/>
        <end position="338"/>
    </location>
</feature>
<organism evidence="5 6">
    <name type="scientific">Paraburkholderia megapolitana</name>
    <dbReference type="NCBI Taxonomy" id="420953"/>
    <lineage>
        <taxon>Bacteria</taxon>
        <taxon>Pseudomonadati</taxon>
        <taxon>Pseudomonadota</taxon>
        <taxon>Betaproteobacteria</taxon>
        <taxon>Burkholderiales</taxon>
        <taxon>Burkholderiaceae</taxon>
        <taxon>Paraburkholderia</taxon>
    </lineage>
</organism>
<dbReference type="Pfam" id="PF12833">
    <property type="entry name" value="HTH_18"/>
    <property type="match status" value="1"/>
</dbReference>